<proteinExistence type="predicted"/>
<sequence>MSTLVVLSESLQHIYHGDPWLDVTLLEHLQETDAEQATRRVGASHNIWELVNHLIFWHQNVIRKLKGEKPEQDGDLPDFYMPENHGENNWQATLQRLEHSITQMVETIRNFPEEKLFTPVPETQHNAYYYIQGILQHAAYHLGQIVLIRKHVIQ</sequence>
<evidence type="ECO:0000259" key="1">
    <source>
        <dbReference type="Pfam" id="PF12867"/>
    </source>
</evidence>
<gene>
    <name evidence="2" type="ORF">EGT74_15295</name>
</gene>
<feature type="domain" description="DinB-like" evidence="1">
    <location>
        <begin position="25"/>
        <end position="145"/>
    </location>
</feature>
<dbReference type="SUPFAM" id="SSF109854">
    <property type="entry name" value="DinB/YfiT-like putative metalloenzymes"/>
    <property type="match status" value="1"/>
</dbReference>
<dbReference type="OrthoDB" id="9814103at2"/>
<organism evidence="2 3">
    <name type="scientific">Chitinophaga lutea</name>
    <dbReference type="NCBI Taxonomy" id="2488634"/>
    <lineage>
        <taxon>Bacteria</taxon>
        <taxon>Pseudomonadati</taxon>
        <taxon>Bacteroidota</taxon>
        <taxon>Chitinophagia</taxon>
        <taxon>Chitinophagales</taxon>
        <taxon>Chitinophagaceae</taxon>
        <taxon>Chitinophaga</taxon>
    </lineage>
</organism>
<dbReference type="InterPro" id="IPR034660">
    <property type="entry name" value="DinB/YfiT-like"/>
</dbReference>
<dbReference type="EMBL" id="RPDH01000002">
    <property type="protein sequence ID" value="RPE08412.1"/>
    <property type="molecule type" value="Genomic_DNA"/>
</dbReference>
<dbReference type="Pfam" id="PF12867">
    <property type="entry name" value="DinB_2"/>
    <property type="match status" value="1"/>
</dbReference>
<evidence type="ECO:0000313" key="3">
    <source>
        <dbReference type="Proteomes" id="UP000278351"/>
    </source>
</evidence>
<protein>
    <submittedName>
        <fullName evidence="2">DinB family protein</fullName>
    </submittedName>
</protein>
<dbReference type="Proteomes" id="UP000278351">
    <property type="component" value="Unassembled WGS sequence"/>
</dbReference>
<evidence type="ECO:0000313" key="2">
    <source>
        <dbReference type="EMBL" id="RPE08412.1"/>
    </source>
</evidence>
<accession>A0A3N4PI95</accession>
<reference evidence="2 3" key="1">
    <citation type="submission" date="2018-11" db="EMBL/GenBank/DDBJ databases">
        <title>Chitinophaga lutea sp.nov., isolate from arsenic contaminated soil.</title>
        <authorList>
            <person name="Zong Y."/>
        </authorList>
    </citation>
    <scope>NUCLEOTIDE SEQUENCE [LARGE SCALE GENOMIC DNA]</scope>
    <source>
        <strain evidence="2 3">ZY74</strain>
    </source>
</reference>
<name>A0A3N4PI95_9BACT</name>
<dbReference type="RefSeq" id="WP_123847416.1">
    <property type="nucleotide sequence ID" value="NZ_RPDH01000002.1"/>
</dbReference>
<keyword evidence="3" id="KW-1185">Reference proteome</keyword>
<dbReference type="Gene3D" id="1.20.120.450">
    <property type="entry name" value="dinb family like domain"/>
    <property type="match status" value="1"/>
</dbReference>
<dbReference type="AlphaFoldDB" id="A0A3N4PI95"/>
<dbReference type="InterPro" id="IPR024775">
    <property type="entry name" value="DinB-like"/>
</dbReference>
<comment type="caution">
    <text evidence="2">The sequence shown here is derived from an EMBL/GenBank/DDBJ whole genome shotgun (WGS) entry which is preliminary data.</text>
</comment>